<protein>
    <recommendedName>
        <fullName evidence="3">Protein kinase domain-containing protein</fullName>
    </recommendedName>
</protein>
<evidence type="ECO:0000313" key="2">
    <source>
        <dbReference type="Proteomes" id="UP000006038"/>
    </source>
</evidence>
<proteinExistence type="predicted"/>
<dbReference type="AlphaFoldDB" id="J3L2C6"/>
<dbReference type="STRING" id="4533.J3L2C6"/>
<sequence>EATIVARVHHQFTTRYFVYQFFDENGSLDSWHFTGDDTSDLSCATRRRITIDVAKALAYLHHECRQQNEAGEHTPRWCLLAHLS</sequence>
<dbReference type="SUPFAM" id="SSF56112">
    <property type="entry name" value="Protein kinase-like (PK-like)"/>
    <property type="match status" value="1"/>
</dbReference>
<dbReference type="InterPro" id="IPR011009">
    <property type="entry name" value="Kinase-like_dom_sf"/>
</dbReference>
<keyword evidence="2" id="KW-1185">Reference proteome</keyword>
<dbReference type="HOGENOM" id="CLU_2534149_0_0_1"/>
<evidence type="ECO:0000313" key="1">
    <source>
        <dbReference type="EnsemblPlants" id="OB01G33820.1"/>
    </source>
</evidence>
<evidence type="ECO:0008006" key="3">
    <source>
        <dbReference type="Google" id="ProtNLM"/>
    </source>
</evidence>
<accession>J3L2C6</accession>
<dbReference type="Gene3D" id="1.10.510.10">
    <property type="entry name" value="Transferase(Phosphotransferase) domain 1"/>
    <property type="match status" value="1"/>
</dbReference>
<reference evidence="1" key="2">
    <citation type="submission" date="2013-04" db="UniProtKB">
        <authorList>
            <consortium name="EnsemblPlants"/>
        </authorList>
    </citation>
    <scope>IDENTIFICATION</scope>
</reference>
<organism evidence="1">
    <name type="scientific">Oryza brachyantha</name>
    <name type="common">malo sina</name>
    <dbReference type="NCBI Taxonomy" id="4533"/>
    <lineage>
        <taxon>Eukaryota</taxon>
        <taxon>Viridiplantae</taxon>
        <taxon>Streptophyta</taxon>
        <taxon>Embryophyta</taxon>
        <taxon>Tracheophyta</taxon>
        <taxon>Spermatophyta</taxon>
        <taxon>Magnoliopsida</taxon>
        <taxon>Liliopsida</taxon>
        <taxon>Poales</taxon>
        <taxon>Poaceae</taxon>
        <taxon>BOP clade</taxon>
        <taxon>Oryzoideae</taxon>
        <taxon>Oryzeae</taxon>
        <taxon>Oryzinae</taxon>
        <taxon>Oryza</taxon>
    </lineage>
</organism>
<dbReference type="EnsemblPlants" id="OB01G33820.1">
    <property type="protein sequence ID" value="OB01G33820.1"/>
    <property type="gene ID" value="OB01G33820"/>
</dbReference>
<dbReference type="Proteomes" id="UP000006038">
    <property type="component" value="Chromosome 1"/>
</dbReference>
<reference evidence="1" key="1">
    <citation type="journal article" date="2013" name="Nat. Commun.">
        <title>Whole-genome sequencing of Oryza brachyantha reveals mechanisms underlying Oryza genome evolution.</title>
        <authorList>
            <person name="Chen J."/>
            <person name="Huang Q."/>
            <person name="Gao D."/>
            <person name="Wang J."/>
            <person name="Lang Y."/>
            <person name="Liu T."/>
            <person name="Li B."/>
            <person name="Bai Z."/>
            <person name="Luis Goicoechea J."/>
            <person name="Liang C."/>
            <person name="Chen C."/>
            <person name="Zhang W."/>
            <person name="Sun S."/>
            <person name="Liao Y."/>
            <person name="Zhang X."/>
            <person name="Yang L."/>
            <person name="Song C."/>
            <person name="Wang M."/>
            <person name="Shi J."/>
            <person name="Liu G."/>
            <person name="Liu J."/>
            <person name="Zhou H."/>
            <person name="Zhou W."/>
            <person name="Yu Q."/>
            <person name="An N."/>
            <person name="Chen Y."/>
            <person name="Cai Q."/>
            <person name="Wang B."/>
            <person name="Liu B."/>
            <person name="Min J."/>
            <person name="Huang Y."/>
            <person name="Wu H."/>
            <person name="Li Z."/>
            <person name="Zhang Y."/>
            <person name="Yin Y."/>
            <person name="Song W."/>
            <person name="Jiang J."/>
            <person name="Jackson S.A."/>
            <person name="Wing R.A."/>
            <person name="Wang J."/>
            <person name="Chen M."/>
        </authorList>
    </citation>
    <scope>NUCLEOTIDE SEQUENCE [LARGE SCALE GENOMIC DNA]</scope>
    <source>
        <strain evidence="1">cv. IRGC 101232</strain>
    </source>
</reference>
<name>J3L2C6_ORYBR</name>
<dbReference type="Gramene" id="OB01G33820.1">
    <property type="protein sequence ID" value="OB01G33820.1"/>
    <property type="gene ID" value="OB01G33820"/>
</dbReference>